<accession>A0ABW2SWM6</accession>
<dbReference type="Proteomes" id="UP001596514">
    <property type="component" value="Unassembled WGS sequence"/>
</dbReference>
<dbReference type="SUPFAM" id="SSF48208">
    <property type="entry name" value="Six-hairpin glycosidases"/>
    <property type="match status" value="1"/>
</dbReference>
<evidence type="ECO:0000256" key="1">
    <source>
        <dbReference type="SAM" id="SignalP"/>
    </source>
</evidence>
<feature type="chain" id="PRO_5047343885" description="Tat pathway signal sequence domain protein" evidence="1">
    <location>
        <begin position="25"/>
        <end position="828"/>
    </location>
</feature>
<name>A0ABW2SWM6_9ACTN</name>
<dbReference type="RefSeq" id="WP_343967211.1">
    <property type="nucleotide sequence ID" value="NZ_BAAAGK010000055.1"/>
</dbReference>
<proteinExistence type="predicted"/>
<comment type="caution">
    <text evidence="2">The sequence shown here is derived from an EMBL/GenBank/DDBJ whole genome shotgun (WGS) entry which is preliminary data.</text>
</comment>
<gene>
    <name evidence="2" type="ORF">ACFQVD_07635</name>
</gene>
<organism evidence="2 3">
    <name type="scientific">Streptosporangium amethystogenes subsp. fukuiense</name>
    <dbReference type="NCBI Taxonomy" id="698418"/>
    <lineage>
        <taxon>Bacteria</taxon>
        <taxon>Bacillati</taxon>
        <taxon>Actinomycetota</taxon>
        <taxon>Actinomycetes</taxon>
        <taxon>Streptosporangiales</taxon>
        <taxon>Streptosporangiaceae</taxon>
        <taxon>Streptosporangium</taxon>
    </lineage>
</organism>
<dbReference type="InterPro" id="IPR006311">
    <property type="entry name" value="TAT_signal"/>
</dbReference>
<feature type="signal peptide" evidence="1">
    <location>
        <begin position="1"/>
        <end position="24"/>
    </location>
</feature>
<keyword evidence="3" id="KW-1185">Reference proteome</keyword>
<dbReference type="EMBL" id="JBHTEE010000001">
    <property type="protein sequence ID" value="MFC7599976.1"/>
    <property type="molecule type" value="Genomic_DNA"/>
</dbReference>
<keyword evidence="1" id="KW-0732">Signal</keyword>
<evidence type="ECO:0008006" key="4">
    <source>
        <dbReference type="Google" id="ProtNLM"/>
    </source>
</evidence>
<evidence type="ECO:0000313" key="2">
    <source>
        <dbReference type="EMBL" id="MFC7599976.1"/>
    </source>
</evidence>
<dbReference type="InterPro" id="IPR012341">
    <property type="entry name" value="6hp_glycosidase-like_sf"/>
</dbReference>
<dbReference type="PROSITE" id="PS51318">
    <property type="entry name" value="TAT"/>
    <property type="match status" value="1"/>
</dbReference>
<evidence type="ECO:0000313" key="3">
    <source>
        <dbReference type="Proteomes" id="UP001596514"/>
    </source>
</evidence>
<dbReference type="InterPro" id="IPR008928">
    <property type="entry name" value="6-hairpin_glycosidase_sf"/>
</dbReference>
<dbReference type="Gene3D" id="1.50.10.10">
    <property type="match status" value="1"/>
</dbReference>
<sequence length="828" mass="91651">MTEPSRRRMLQMTGGAVVAGGALAATTPLTGLPAAHADTFVPTPLAATDPEPNVERSKHWWPAQRNVWTPIGWKGHLFRFNVVYNGALICDPSWVLAAKPNTQPWHGKNFQTTVVMPMRGGGFRPFPTFQYEVWDDDLGQGKQGWEEDSDAPVLWTEHRRQEGLVIKQSVFAHVPGEQTVQTATEPIYSWTRFEVTHVDPVNAVKDFVFQLWLSGSYMKPAGPYQDEDGVPLTVFPGTAPILAGLTMGRVWNPTGKPITVPITDNEGNVKVMVTTADKGSIAMTENKVKGVYDLRLGLPATVGAYVDVLIPMIPAPLADAKAEAALGRDAALAKCQAFWKENAASIAVVDTPENYINQVVRRGPQLAQVVAEKSPDTGLFTFLSGSYAYDVLWSTPTSMVSHMFMDRLGYHDVVENHIEIYAATQGTRTPPGSVFAGGTYPGYLSTPKTLQAIDWISDHGAILEILSVHALLTNRPAFIAKWTDVIVKACDYIVQACGLTNHGGVQGLMPPGHSTDEGVETQGFISQCFTYKGLTSAVEFLQRIKHPRAAEFATFANTFRTTFVQAVRDLADRSAKWTDAKGRQWPVFRPQFAGEGVWDAFTMLDTGALMSVWAGLMPASDPMMKSFVEFFRVGPNTLLFDAVHHNALDRAVLDHEQSSAEPCYSWNMFHTWQLGERAPFIEGLYGLLTGGLSQDTYISSEHRNAIYGNLFSHPIITWSLLHAVIDDSLVPNQLQLLRLCPLEWLSGKKQTRFEKVPTKFGPVTLRFKLEGGRDRDDDRSGHDTLKVEFSGDWHHKPGRVIVETPPLPGLKWIVVNGNRYRAGRRIEL</sequence>
<protein>
    <recommendedName>
        <fullName evidence="4">Tat pathway signal sequence domain protein</fullName>
    </recommendedName>
</protein>
<reference evidence="3" key="1">
    <citation type="journal article" date="2019" name="Int. J. Syst. Evol. Microbiol.">
        <title>The Global Catalogue of Microorganisms (GCM) 10K type strain sequencing project: providing services to taxonomists for standard genome sequencing and annotation.</title>
        <authorList>
            <consortium name="The Broad Institute Genomics Platform"/>
            <consortium name="The Broad Institute Genome Sequencing Center for Infectious Disease"/>
            <person name="Wu L."/>
            <person name="Ma J."/>
        </authorList>
    </citation>
    <scope>NUCLEOTIDE SEQUENCE [LARGE SCALE GENOMIC DNA]</scope>
    <source>
        <strain evidence="3">JCM 10083</strain>
    </source>
</reference>